<proteinExistence type="predicted"/>
<feature type="region of interest" description="Disordered" evidence="1">
    <location>
        <begin position="613"/>
        <end position="635"/>
    </location>
</feature>
<evidence type="ECO:0000313" key="2">
    <source>
        <dbReference type="Proteomes" id="UP000887575"/>
    </source>
</evidence>
<reference evidence="3" key="1">
    <citation type="submission" date="2024-02" db="UniProtKB">
        <authorList>
            <consortium name="WormBaseParasite"/>
        </authorList>
    </citation>
    <scope>IDENTIFICATION</scope>
</reference>
<dbReference type="Proteomes" id="UP000887575">
    <property type="component" value="Unassembled WGS sequence"/>
</dbReference>
<keyword evidence="2" id="KW-1185">Reference proteome</keyword>
<protein>
    <submittedName>
        <fullName evidence="3">MSP domain-containing protein</fullName>
    </submittedName>
</protein>
<accession>A0AAF3EHZ4</accession>
<name>A0AAF3EHZ4_9BILA</name>
<dbReference type="WBParaSite" id="MBELARI_LOCUS13630">
    <property type="protein sequence ID" value="MBELARI_LOCUS13630"/>
    <property type="gene ID" value="MBELARI_LOCUS13630"/>
</dbReference>
<evidence type="ECO:0000256" key="1">
    <source>
        <dbReference type="SAM" id="MobiDB-lite"/>
    </source>
</evidence>
<dbReference type="AlphaFoldDB" id="A0AAF3EHZ4"/>
<evidence type="ECO:0000313" key="3">
    <source>
        <dbReference type="WBParaSite" id="MBELARI_LOCUS13630"/>
    </source>
</evidence>
<organism evidence="2 3">
    <name type="scientific">Mesorhabditis belari</name>
    <dbReference type="NCBI Taxonomy" id="2138241"/>
    <lineage>
        <taxon>Eukaryota</taxon>
        <taxon>Metazoa</taxon>
        <taxon>Ecdysozoa</taxon>
        <taxon>Nematoda</taxon>
        <taxon>Chromadorea</taxon>
        <taxon>Rhabditida</taxon>
        <taxon>Rhabditina</taxon>
        <taxon>Rhabditomorpha</taxon>
        <taxon>Rhabditoidea</taxon>
        <taxon>Rhabditidae</taxon>
        <taxon>Mesorhabditinae</taxon>
        <taxon>Mesorhabditis</taxon>
    </lineage>
</organism>
<sequence>MRSPTAYPGLDLCEIEFKAPFFGKTTLMVSLMNPSHHPISYRARFVDRAKCGEAEHLTMESMIGIVRGNERKEIPIILDPKIDGAFVQPGHPDFLYLEMIFAPRYENVDLEKFWKLIPRIKIDGQRLYGATVQVTKIFPINYIYPSTAEIVPEETAKEKARIVNGKPFNYYQDIWRWSKKEKTWKPAEDSEQQETPQSADPELMAHESALPKSAFDQVWEGMTVQPSTSQSPLPSEFHESLGIWEELIRCETPTAEVPIEELMASFVNDPMSMIDWMNSTLTNVSEEAEKPNAVNVTEKNFNIYQNIWKWDKKDKTWKLADDSEHEEEKEQKASNSNLLDTAFISEPTFIEPMIAAIGTEVLKPSIFHNAAISSPTTAFEPTASIGKETLKPSTVSLLNAILKSSTVAEPTVAPIENKILKIASKESESSAQSANVVEKKPFTYYPYQSNWKWDKVAKTWTRVGFSEESVVVATKKDEALTTEETAGQDEAVKIAAKKDEVLTNDEATEQIETIKAVEIEETPKENPENKEKEKLNYLLKAAWSRAEKKWKLAEKRRKSSPADIFKALGISVTIAGQENTEIVEEMASTSAPQQLKVSEKSLESTHLIDLEWEKVEKDERQGSSKALDESDDEKSSEFEILFVGGDWIEVADPLDAHRLV</sequence>